<feature type="compositionally biased region" description="Pro residues" evidence="1">
    <location>
        <begin position="9"/>
        <end position="18"/>
    </location>
</feature>
<dbReference type="InterPro" id="IPR035969">
    <property type="entry name" value="Rab-GAP_TBC_sf"/>
</dbReference>
<reference evidence="3" key="1">
    <citation type="submission" date="2014-02" db="EMBL/GenBank/DDBJ databases">
        <authorList>
            <person name="Genoscope - CEA"/>
        </authorList>
    </citation>
    <scope>NUCLEOTIDE SEQUENCE</scope>
    <source>
        <strain evidence="3">LS3</strain>
    </source>
</reference>
<dbReference type="InterPro" id="IPR000195">
    <property type="entry name" value="Rab-GAP-TBC_dom"/>
</dbReference>
<dbReference type="SUPFAM" id="SSF47923">
    <property type="entry name" value="Ypt/Rab-GAP domain of gyp1p"/>
    <property type="match status" value="1"/>
</dbReference>
<sequence>MDPKSSVLLPPPVIPPPTEAAAMANTSGGPNSGPSSGPSSASLATLSLSASSSLSGSSSKTDHQSPIVNARFKHYHKPTVSDSPRLVELCHRYIEEENVEALAQIARVRGLPPSYRQYAWPLLLAHHPYVLNPVVVAEFPTQPMTEDKIPYRRIRGDISRYRKRLKASAKHAASGNFHFSHQHSSASTPMSTSPTNSSSSHSLTEGCSSGTNGNGNNSNENGVDQAFSQFLQDTVDDQRYRTIEDAIVKFLDKWGHMTPYESGMAWVAFALAEWVNPVYDLDSGSSSTPPPSQASTPDLAPMSASIANFGTVFENFMLVLFHSPAPNADGPYGPCDSPITDRISQFLSMFRRLLPEISSHFDEEDVLSSIGGDEWLLWWIKWMGAKAWNSHDRARVWDMYLGWRPENLPIDSGYNLVEDDNGLGGPGLGPDPFWNLVELDSQSIVDPHTQHLFVALAMLKSRRTTLMELDQGEIREFLCRVSRSKDTESLVIEAGELWRSWKWNEEHDNER</sequence>
<dbReference type="EMBL" id="HG937693">
    <property type="protein sequence ID" value="CDP34388.1"/>
    <property type="molecule type" value="Genomic_DNA"/>
</dbReference>
<dbReference type="Gene3D" id="1.10.472.80">
    <property type="entry name" value="Ypt/Rab-GAP domain of gyp1p, domain 3"/>
    <property type="match status" value="1"/>
</dbReference>
<protein>
    <submittedName>
        <fullName evidence="3">ARAD1C11198p</fullName>
    </submittedName>
</protein>
<reference evidence="3" key="2">
    <citation type="submission" date="2014-06" db="EMBL/GenBank/DDBJ databases">
        <title>The complete genome of Blastobotrys (Arxula) adeninivorans LS3 - a yeast of biotechnological interest.</title>
        <authorList>
            <person name="Kunze G."/>
            <person name="Gaillardin C."/>
            <person name="Czernicka M."/>
            <person name="Durrens P."/>
            <person name="Martin T."/>
            <person name="Boer E."/>
            <person name="Gabaldon T."/>
            <person name="Cruz J."/>
            <person name="Talla E."/>
            <person name="Marck C."/>
            <person name="Goffeau A."/>
            <person name="Barbe V."/>
            <person name="Baret P."/>
            <person name="Baronian K."/>
            <person name="Beier S."/>
            <person name="Bleykasten C."/>
            <person name="Bode R."/>
            <person name="Casaregola S."/>
            <person name="Despons L."/>
            <person name="Fairhead C."/>
            <person name="Giersberg M."/>
            <person name="Gierski P."/>
            <person name="Hahnel U."/>
            <person name="Hartmann A."/>
            <person name="Jankowska D."/>
            <person name="Jubin C."/>
            <person name="Jung P."/>
            <person name="Lafontaine I."/>
            <person name="Leh-Louis V."/>
            <person name="Lemaire M."/>
            <person name="Marcet-Houben M."/>
            <person name="Mascher M."/>
            <person name="Morel G."/>
            <person name="Richard G.-F."/>
            <person name="Riechen J."/>
            <person name="Sacerdot C."/>
            <person name="Sarkar A."/>
            <person name="Savel G."/>
            <person name="Schacherer J."/>
            <person name="Sherman D."/>
            <person name="Straub M.-L."/>
            <person name="Stein N."/>
            <person name="Thierry A."/>
            <person name="Trautwein-Schult A."/>
            <person name="Westhof E."/>
            <person name="Worch S."/>
            <person name="Dujon B."/>
            <person name="Souciet J.-L."/>
            <person name="Wincker P."/>
            <person name="Scholz U."/>
            <person name="Neuveglise N."/>
        </authorList>
    </citation>
    <scope>NUCLEOTIDE SEQUENCE</scope>
    <source>
        <strain evidence="3">LS3</strain>
    </source>
</reference>
<name>A0A060T097_BLAAD</name>
<accession>A0A060T097</accession>
<dbReference type="AlphaFoldDB" id="A0A060T097"/>
<dbReference type="PROSITE" id="PS50086">
    <property type="entry name" value="TBC_RABGAP"/>
    <property type="match status" value="1"/>
</dbReference>
<evidence type="ECO:0000259" key="2">
    <source>
        <dbReference type="PROSITE" id="PS50086"/>
    </source>
</evidence>
<gene>
    <name evidence="3" type="ORF">GNLVRS02_ARAD1C11198g</name>
</gene>
<feature type="compositionally biased region" description="Low complexity" evidence="1">
    <location>
        <begin position="24"/>
        <end position="46"/>
    </location>
</feature>
<feature type="region of interest" description="Disordered" evidence="1">
    <location>
        <begin position="176"/>
        <end position="223"/>
    </location>
</feature>
<organism evidence="3">
    <name type="scientific">Blastobotrys adeninivorans</name>
    <name type="common">Yeast</name>
    <name type="synonym">Arxula adeninivorans</name>
    <dbReference type="NCBI Taxonomy" id="409370"/>
    <lineage>
        <taxon>Eukaryota</taxon>
        <taxon>Fungi</taxon>
        <taxon>Dikarya</taxon>
        <taxon>Ascomycota</taxon>
        <taxon>Saccharomycotina</taxon>
        <taxon>Dipodascomycetes</taxon>
        <taxon>Dipodascales</taxon>
        <taxon>Trichomonascaceae</taxon>
        <taxon>Blastobotrys</taxon>
    </lineage>
</organism>
<proteinExistence type="predicted"/>
<evidence type="ECO:0000256" key="1">
    <source>
        <dbReference type="SAM" id="MobiDB-lite"/>
    </source>
</evidence>
<feature type="region of interest" description="Disordered" evidence="1">
    <location>
        <begin position="1"/>
        <end position="46"/>
    </location>
</feature>
<evidence type="ECO:0000313" key="3">
    <source>
        <dbReference type="EMBL" id="CDP34388.1"/>
    </source>
</evidence>
<dbReference type="PhylomeDB" id="A0A060T097"/>
<feature type="domain" description="Rab-GAP TBC" evidence="2">
    <location>
        <begin position="110"/>
        <end position="404"/>
    </location>
</feature>
<feature type="compositionally biased region" description="Low complexity" evidence="1">
    <location>
        <begin position="184"/>
        <end position="222"/>
    </location>
</feature>